<keyword evidence="1" id="KW-0812">Transmembrane</keyword>
<gene>
    <name evidence="2" type="ORF">SAMN02745124_01931</name>
</gene>
<reference evidence="2 3" key="1">
    <citation type="submission" date="2016-11" db="EMBL/GenBank/DDBJ databases">
        <authorList>
            <person name="Jaros S."/>
            <person name="Januszkiewicz K."/>
            <person name="Wedrychowicz H."/>
        </authorList>
    </citation>
    <scope>NUCLEOTIDE SEQUENCE [LARGE SCALE GENOMIC DNA]</scope>
    <source>
        <strain evidence="2 3">DSM 9705</strain>
    </source>
</reference>
<protein>
    <submittedName>
        <fullName evidence="2">Uncharacterized protein</fullName>
    </submittedName>
</protein>
<dbReference type="EMBL" id="FQXS01000009">
    <property type="protein sequence ID" value="SHH78941.1"/>
    <property type="molecule type" value="Genomic_DNA"/>
</dbReference>
<dbReference type="STRING" id="1121409.SAMN02745124_01931"/>
<evidence type="ECO:0000313" key="3">
    <source>
        <dbReference type="Proteomes" id="UP000184139"/>
    </source>
</evidence>
<keyword evidence="3" id="KW-1185">Reference proteome</keyword>
<keyword evidence="1" id="KW-1133">Transmembrane helix</keyword>
<dbReference type="OrthoDB" id="5432331at2"/>
<name>A0A1M5VUN7_9BACT</name>
<dbReference type="Proteomes" id="UP000184139">
    <property type="component" value="Unassembled WGS sequence"/>
</dbReference>
<dbReference type="RefSeq" id="WP_073375553.1">
    <property type="nucleotide sequence ID" value="NZ_FQXS01000009.1"/>
</dbReference>
<evidence type="ECO:0000256" key="1">
    <source>
        <dbReference type="SAM" id="Phobius"/>
    </source>
</evidence>
<organism evidence="2 3">
    <name type="scientific">Desulfofustis glycolicus DSM 9705</name>
    <dbReference type="NCBI Taxonomy" id="1121409"/>
    <lineage>
        <taxon>Bacteria</taxon>
        <taxon>Pseudomonadati</taxon>
        <taxon>Thermodesulfobacteriota</taxon>
        <taxon>Desulfobulbia</taxon>
        <taxon>Desulfobulbales</taxon>
        <taxon>Desulfocapsaceae</taxon>
        <taxon>Desulfofustis</taxon>
    </lineage>
</organism>
<dbReference type="AlphaFoldDB" id="A0A1M5VUN7"/>
<keyword evidence="1" id="KW-0472">Membrane</keyword>
<feature type="transmembrane region" description="Helical" evidence="1">
    <location>
        <begin position="72"/>
        <end position="92"/>
    </location>
</feature>
<evidence type="ECO:0000313" key="2">
    <source>
        <dbReference type="EMBL" id="SHH78941.1"/>
    </source>
</evidence>
<feature type="transmembrane region" description="Helical" evidence="1">
    <location>
        <begin position="39"/>
        <end position="60"/>
    </location>
</feature>
<proteinExistence type="predicted"/>
<sequence length="99" mass="11087">MRNIKEKVRFTLSALLYLLFNLRIGESFATTLTATGWQILQTAPFVAGLTYLIVSVLQYMGDGGKVPWDRKFRLFFAIGIIAGLVLAIWEYAGVDLQQG</sequence>
<accession>A0A1M5VUN7</accession>